<feature type="compositionally biased region" description="Low complexity" evidence="1">
    <location>
        <begin position="1"/>
        <end position="14"/>
    </location>
</feature>
<dbReference type="InParanoid" id="J0CRT1"/>
<dbReference type="SUPFAM" id="SSF52113">
    <property type="entry name" value="BRCT domain"/>
    <property type="match status" value="1"/>
</dbReference>
<dbReference type="KEGG" id="adl:AURDEDRAFT_131930"/>
<protein>
    <recommendedName>
        <fullName evidence="4">BRCT domain-containing protein</fullName>
    </recommendedName>
</protein>
<dbReference type="AlphaFoldDB" id="J0CRT1"/>
<feature type="compositionally biased region" description="Pro residues" evidence="1">
    <location>
        <begin position="15"/>
        <end position="32"/>
    </location>
</feature>
<dbReference type="EMBL" id="JH688548">
    <property type="protein sequence ID" value="EJD32934.1"/>
    <property type="molecule type" value="Genomic_DNA"/>
</dbReference>
<feature type="compositionally biased region" description="Basic residues" evidence="1">
    <location>
        <begin position="390"/>
        <end position="408"/>
    </location>
</feature>
<feature type="region of interest" description="Disordered" evidence="1">
    <location>
        <begin position="358"/>
        <end position="436"/>
    </location>
</feature>
<gene>
    <name evidence="2" type="ORF">AURDEDRAFT_131930</name>
</gene>
<proteinExistence type="predicted"/>
<dbReference type="InterPro" id="IPR036420">
    <property type="entry name" value="BRCT_dom_sf"/>
</dbReference>
<feature type="region of interest" description="Disordered" evidence="1">
    <location>
        <begin position="219"/>
        <end position="257"/>
    </location>
</feature>
<feature type="compositionally biased region" description="Basic and acidic residues" evidence="1">
    <location>
        <begin position="372"/>
        <end position="383"/>
    </location>
</feature>
<sequence length="596" mass="66262">MPVPLAPAQRRSPSPSAPPPANLPPTATPPIPNVARPPTHHLPRAQRATAQSAPERPQTLHQTDVDGDDTEQSAPPRYGRFAVEPMPIPLHDLPDGRGVFQFPQVRHWALRFFRWIGKNTTQGRPCDTAFMRAMCAHLHTIAPRSIYPTTLTSWVREHPEFTMHVEDAVRNARSKADEAGLHPVTAREFHQFLVDAAARYAAEKTDLPKLVRKRKAPEPVKPYISPNRRKDGRPPVRPLRPELLNAAPPPKRVRADGTPVSTRLAGVTLYIDRCVYWHPQEAAQKAEFISKYEAMGAASTEDIHLADVVIVDPNRSVLDCCLQAAPGLILKTQWILDAYSGTGRPDFSRYLVDRSRAPSVVATSRTSPSPDAAHRDASQREESPPPVPRRTQRARKTVPGAVRRKKAARVSASASRVAPPPKPTSQKDKPASQPQAPAAFAVPIPNFVVPANRSFQYAEMRIWARDVTAWVSRRTDRADLNGRSYIQYISEILFGVIGPPLSKTSLDSAARNNYFYKTALLATARQAREEGIRDHIQQLDEDDMLVARQAAATAYICKRPQLSPLYARDPLPYKPQPDPEEDKPKAKRRKTAEAAA</sequence>
<dbReference type="PANTHER" id="PTHR48125">
    <property type="entry name" value="LP07818P1"/>
    <property type="match status" value="1"/>
</dbReference>
<name>J0CRT1_AURST</name>
<accession>J0CRT1</accession>
<feature type="region of interest" description="Disordered" evidence="1">
    <location>
        <begin position="1"/>
        <end position="82"/>
    </location>
</feature>
<dbReference type="Proteomes" id="UP000006514">
    <property type="component" value="Unassembled WGS sequence"/>
</dbReference>
<organism evidence="2 3">
    <name type="scientific">Auricularia subglabra (strain TFB-10046 / SS5)</name>
    <name type="common">White-rot fungus</name>
    <name type="synonym">Auricularia delicata (strain TFB10046)</name>
    <dbReference type="NCBI Taxonomy" id="717982"/>
    <lineage>
        <taxon>Eukaryota</taxon>
        <taxon>Fungi</taxon>
        <taxon>Dikarya</taxon>
        <taxon>Basidiomycota</taxon>
        <taxon>Agaricomycotina</taxon>
        <taxon>Agaricomycetes</taxon>
        <taxon>Auriculariales</taxon>
        <taxon>Auriculariaceae</taxon>
        <taxon>Auricularia</taxon>
    </lineage>
</organism>
<evidence type="ECO:0000256" key="1">
    <source>
        <dbReference type="SAM" id="MobiDB-lite"/>
    </source>
</evidence>
<keyword evidence="3" id="KW-1185">Reference proteome</keyword>
<evidence type="ECO:0008006" key="4">
    <source>
        <dbReference type="Google" id="ProtNLM"/>
    </source>
</evidence>
<evidence type="ECO:0000313" key="3">
    <source>
        <dbReference type="Proteomes" id="UP000006514"/>
    </source>
</evidence>
<reference evidence="3" key="1">
    <citation type="journal article" date="2012" name="Science">
        <title>The Paleozoic origin of enzymatic lignin decomposition reconstructed from 31 fungal genomes.</title>
        <authorList>
            <person name="Floudas D."/>
            <person name="Binder M."/>
            <person name="Riley R."/>
            <person name="Barry K."/>
            <person name="Blanchette R.A."/>
            <person name="Henrissat B."/>
            <person name="Martinez A.T."/>
            <person name="Otillar R."/>
            <person name="Spatafora J.W."/>
            <person name="Yadav J.S."/>
            <person name="Aerts A."/>
            <person name="Benoit I."/>
            <person name="Boyd A."/>
            <person name="Carlson A."/>
            <person name="Copeland A."/>
            <person name="Coutinho P.M."/>
            <person name="de Vries R.P."/>
            <person name="Ferreira P."/>
            <person name="Findley K."/>
            <person name="Foster B."/>
            <person name="Gaskell J."/>
            <person name="Glotzer D."/>
            <person name="Gorecki P."/>
            <person name="Heitman J."/>
            <person name="Hesse C."/>
            <person name="Hori C."/>
            <person name="Igarashi K."/>
            <person name="Jurgens J.A."/>
            <person name="Kallen N."/>
            <person name="Kersten P."/>
            <person name="Kohler A."/>
            <person name="Kuees U."/>
            <person name="Kumar T.K.A."/>
            <person name="Kuo A."/>
            <person name="LaButti K."/>
            <person name="Larrondo L.F."/>
            <person name="Lindquist E."/>
            <person name="Ling A."/>
            <person name="Lombard V."/>
            <person name="Lucas S."/>
            <person name="Lundell T."/>
            <person name="Martin R."/>
            <person name="McLaughlin D.J."/>
            <person name="Morgenstern I."/>
            <person name="Morin E."/>
            <person name="Murat C."/>
            <person name="Nagy L.G."/>
            <person name="Nolan M."/>
            <person name="Ohm R.A."/>
            <person name="Patyshakuliyeva A."/>
            <person name="Rokas A."/>
            <person name="Ruiz-Duenas F.J."/>
            <person name="Sabat G."/>
            <person name="Salamov A."/>
            <person name="Samejima M."/>
            <person name="Schmutz J."/>
            <person name="Slot J.C."/>
            <person name="St John F."/>
            <person name="Stenlid J."/>
            <person name="Sun H."/>
            <person name="Sun S."/>
            <person name="Syed K."/>
            <person name="Tsang A."/>
            <person name="Wiebenga A."/>
            <person name="Young D."/>
            <person name="Pisabarro A."/>
            <person name="Eastwood D.C."/>
            <person name="Martin F."/>
            <person name="Cullen D."/>
            <person name="Grigoriev I.V."/>
            <person name="Hibbett D.S."/>
        </authorList>
    </citation>
    <scope>NUCLEOTIDE SEQUENCE [LARGE SCALE GENOMIC DNA]</scope>
    <source>
        <strain evidence="3">TFB10046</strain>
    </source>
</reference>
<evidence type="ECO:0000313" key="2">
    <source>
        <dbReference type="EMBL" id="EJD32934.1"/>
    </source>
</evidence>
<dbReference type="PANTHER" id="PTHR48125:SF12">
    <property type="entry name" value="AT HOOK TRANSCRIPTION FACTOR FAMILY-RELATED"/>
    <property type="match status" value="1"/>
</dbReference>
<feature type="region of interest" description="Disordered" evidence="1">
    <location>
        <begin position="565"/>
        <end position="596"/>
    </location>
</feature>